<feature type="compositionally biased region" description="Basic and acidic residues" evidence="1">
    <location>
        <begin position="1"/>
        <end position="10"/>
    </location>
</feature>
<proteinExistence type="predicted"/>
<sequence length="97" mass="10159">MSADVKDPEHAGAPQREAGSESSGNTGRREEGCRGERERRRNAEKDEDRRAGTPYLLSGWAGKVSVAHAVVGIASSGAAARYGSVGELFMEGPGNSV</sequence>
<dbReference type="EMBL" id="CAJHJF010000532">
    <property type="protein sequence ID" value="CAD6903207.1"/>
    <property type="molecule type" value="Genomic_DNA"/>
</dbReference>
<organism evidence="2 3">
    <name type="scientific">Tilletia laevis</name>
    <dbReference type="NCBI Taxonomy" id="157183"/>
    <lineage>
        <taxon>Eukaryota</taxon>
        <taxon>Fungi</taxon>
        <taxon>Dikarya</taxon>
        <taxon>Basidiomycota</taxon>
        <taxon>Ustilaginomycotina</taxon>
        <taxon>Exobasidiomycetes</taxon>
        <taxon>Tilletiales</taxon>
        <taxon>Tilletiaceae</taxon>
        <taxon>Tilletia</taxon>
    </lineage>
</organism>
<evidence type="ECO:0000313" key="3">
    <source>
        <dbReference type="Proteomes" id="UP000836404"/>
    </source>
</evidence>
<accession>A0A9N8LG90</accession>
<evidence type="ECO:0000256" key="1">
    <source>
        <dbReference type="SAM" id="MobiDB-lite"/>
    </source>
</evidence>
<evidence type="ECO:0000313" key="2">
    <source>
        <dbReference type="EMBL" id="CAD6903207.1"/>
    </source>
</evidence>
<feature type="compositionally biased region" description="Basic and acidic residues" evidence="1">
    <location>
        <begin position="27"/>
        <end position="51"/>
    </location>
</feature>
<dbReference type="Proteomes" id="UP000836404">
    <property type="component" value="Unassembled WGS sequence"/>
</dbReference>
<gene>
    <name evidence="2" type="ORF">JKILLFL_G3509</name>
</gene>
<dbReference type="AlphaFoldDB" id="A0A9N8LG90"/>
<keyword evidence="3" id="KW-1185">Reference proteome</keyword>
<protein>
    <submittedName>
        <fullName evidence="2">Uncharacterized protein</fullName>
    </submittedName>
</protein>
<name>A0A9N8LG90_9BASI</name>
<reference evidence="2 3" key="1">
    <citation type="submission" date="2020-10" db="EMBL/GenBank/DDBJ databases">
        <authorList>
            <person name="Sedaghatjoo S."/>
        </authorList>
    </citation>
    <scope>NUCLEOTIDE SEQUENCE [LARGE SCALE GENOMIC DNA]</scope>
    <source>
        <strain evidence="2 3">LLFL</strain>
    </source>
</reference>
<feature type="region of interest" description="Disordered" evidence="1">
    <location>
        <begin position="1"/>
        <end position="54"/>
    </location>
</feature>
<comment type="caution">
    <text evidence="2">The sequence shown here is derived from an EMBL/GenBank/DDBJ whole genome shotgun (WGS) entry which is preliminary data.</text>
</comment>